<proteinExistence type="predicted"/>
<gene>
    <name evidence="1" type="ORF">ACFQ3T_23410</name>
</gene>
<name>A0ABW3QZ63_9PSEU</name>
<organism evidence="1 2">
    <name type="scientific">Saccharothrix hoggarensis</name>
    <dbReference type="NCBI Taxonomy" id="913853"/>
    <lineage>
        <taxon>Bacteria</taxon>
        <taxon>Bacillati</taxon>
        <taxon>Actinomycetota</taxon>
        <taxon>Actinomycetes</taxon>
        <taxon>Pseudonocardiales</taxon>
        <taxon>Pseudonocardiaceae</taxon>
        <taxon>Saccharothrix</taxon>
    </lineage>
</organism>
<comment type="caution">
    <text evidence="1">The sequence shown here is derived from an EMBL/GenBank/DDBJ whole genome shotgun (WGS) entry which is preliminary data.</text>
</comment>
<protein>
    <submittedName>
        <fullName evidence="1">SRPBCC family protein</fullName>
    </submittedName>
</protein>
<accession>A0ABW3QZ63</accession>
<dbReference type="Pfam" id="PF10604">
    <property type="entry name" value="Polyketide_cyc2"/>
    <property type="match status" value="1"/>
</dbReference>
<dbReference type="InterPro" id="IPR019587">
    <property type="entry name" value="Polyketide_cyclase/dehydratase"/>
</dbReference>
<dbReference type="SUPFAM" id="SSF55961">
    <property type="entry name" value="Bet v1-like"/>
    <property type="match status" value="1"/>
</dbReference>
<dbReference type="RefSeq" id="WP_380725913.1">
    <property type="nucleotide sequence ID" value="NZ_JBHTLK010000139.1"/>
</dbReference>
<evidence type="ECO:0000313" key="2">
    <source>
        <dbReference type="Proteomes" id="UP001597168"/>
    </source>
</evidence>
<sequence>MTRLELRVDVAAPPATTWAALTDWERQGEWMLGTTVRVTSGDGASEGSGLAAFTGVGRLGFTDTMRITAWEPPVRCAVAHTGRLVRGTGEFVVVPRGDARSEFVWSEDVAALLALAFAPGVKWSLRRFAAFAREYPA</sequence>
<dbReference type="EMBL" id="JBHTLK010000139">
    <property type="protein sequence ID" value="MFD1150092.1"/>
    <property type="molecule type" value="Genomic_DNA"/>
</dbReference>
<dbReference type="Proteomes" id="UP001597168">
    <property type="component" value="Unassembled WGS sequence"/>
</dbReference>
<keyword evidence="2" id="KW-1185">Reference proteome</keyword>
<evidence type="ECO:0000313" key="1">
    <source>
        <dbReference type="EMBL" id="MFD1150092.1"/>
    </source>
</evidence>
<dbReference type="Gene3D" id="3.30.530.20">
    <property type="match status" value="1"/>
</dbReference>
<dbReference type="InterPro" id="IPR023393">
    <property type="entry name" value="START-like_dom_sf"/>
</dbReference>
<reference evidence="2" key="1">
    <citation type="journal article" date="2019" name="Int. J. Syst. Evol. Microbiol.">
        <title>The Global Catalogue of Microorganisms (GCM) 10K type strain sequencing project: providing services to taxonomists for standard genome sequencing and annotation.</title>
        <authorList>
            <consortium name="The Broad Institute Genomics Platform"/>
            <consortium name="The Broad Institute Genome Sequencing Center for Infectious Disease"/>
            <person name="Wu L."/>
            <person name="Ma J."/>
        </authorList>
    </citation>
    <scope>NUCLEOTIDE SEQUENCE [LARGE SCALE GENOMIC DNA]</scope>
    <source>
        <strain evidence="2">CCUG 60214</strain>
    </source>
</reference>